<evidence type="ECO:0008006" key="3">
    <source>
        <dbReference type="Google" id="ProtNLM"/>
    </source>
</evidence>
<dbReference type="EMBL" id="ASAD01000002">
    <property type="protein sequence ID" value="EON94073.1"/>
    <property type="molecule type" value="Genomic_DNA"/>
</dbReference>
<evidence type="ECO:0000313" key="2">
    <source>
        <dbReference type="Proteomes" id="UP000016540"/>
    </source>
</evidence>
<keyword evidence="2" id="KW-1185">Reference proteome</keyword>
<reference evidence="1 2" key="1">
    <citation type="journal article" date="2013" name="Genome Announc.">
        <title>Draft Genome Sequence of the Moderately Halophilic Bacterium Marinobacter lipolyticus Strain SM19.</title>
        <authorList>
            <person name="Papke R.T."/>
            <person name="de la Haba R.R."/>
            <person name="Infante-Dominguez C."/>
            <person name="Perez D."/>
            <person name="Sanchez-Porro C."/>
            <person name="Lapierre P."/>
            <person name="Ventosa A."/>
        </authorList>
    </citation>
    <scope>NUCLEOTIDE SEQUENCE [LARGE SCALE GENOMIC DNA]</scope>
    <source>
        <strain evidence="1 2">SM19</strain>
    </source>
</reference>
<sequence length="239" mass="25555">MTELLTMPAGLDLASADVNPVVHCGRHYLCELAPGTDSDQLAADFIRRRFNQAYGARPTLQMPPLLALVSEHGTMLAAVGVRCAAAERLFLENYLDQPVQNCLPERNKGRNSVVEIAHLAGVESGISRPLFAALAVWLQRAGLQWVACTGTAQLRNGFSHIGIKVSDLGVADPDRLAGAGRDWGTYYDNQPRVLVINVSQGVESLKACGLLGQVRFIESGGAGMPLSCRAAGRSYGKLA</sequence>
<organism evidence="1 2">
    <name type="scientific">Marinobacter lipolyticus SM19</name>
    <dbReference type="NCBI Taxonomy" id="1318628"/>
    <lineage>
        <taxon>Bacteria</taxon>
        <taxon>Pseudomonadati</taxon>
        <taxon>Pseudomonadota</taxon>
        <taxon>Gammaproteobacteria</taxon>
        <taxon>Pseudomonadales</taxon>
        <taxon>Marinobacteraceae</taxon>
        <taxon>Marinobacter</taxon>
    </lineage>
</organism>
<dbReference type="AlphaFoldDB" id="R8B629"/>
<comment type="caution">
    <text evidence="1">The sequence shown here is derived from an EMBL/GenBank/DDBJ whole genome shotgun (WGS) entry which is preliminary data.</text>
</comment>
<evidence type="ECO:0000313" key="1">
    <source>
        <dbReference type="EMBL" id="EON94073.1"/>
    </source>
</evidence>
<dbReference type="PATRIC" id="fig|1318628.3.peg.188"/>
<dbReference type="HOGENOM" id="CLU_092721_3_1_6"/>
<dbReference type="Proteomes" id="UP000016540">
    <property type="component" value="Unassembled WGS sequence"/>
</dbReference>
<dbReference type="STRING" id="1318628.MARLIPOL_00938"/>
<protein>
    <recommendedName>
        <fullName evidence="3">Thermostable hemolysin</fullName>
    </recommendedName>
</protein>
<dbReference type="RefSeq" id="WP_012136173.1">
    <property type="nucleotide sequence ID" value="NZ_KE007306.1"/>
</dbReference>
<dbReference type="InterPro" id="IPR022050">
    <property type="entry name" value="T_hemolysin"/>
</dbReference>
<dbReference type="Pfam" id="PF12261">
    <property type="entry name" value="T_hemolysin"/>
    <property type="match status" value="1"/>
</dbReference>
<gene>
    <name evidence="1" type="ORF">MARLIPOL_00938</name>
</gene>
<name>R8B629_9GAMM</name>
<dbReference type="eggNOG" id="ENOG5032S9B">
    <property type="taxonomic scope" value="Bacteria"/>
</dbReference>
<proteinExistence type="predicted"/>
<dbReference type="OrthoDB" id="7432757at2"/>
<accession>R8B629</accession>